<keyword evidence="11" id="KW-1185">Reference proteome</keyword>
<dbReference type="GO" id="GO:0046872">
    <property type="term" value="F:metal ion binding"/>
    <property type="evidence" value="ECO:0007669"/>
    <property type="project" value="UniProtKB-KW"/>
</dbReference>
<feature type="signal peptide" evidence="8">
    <location>
        <begin position="1"/>
        <end position="22"/>
    </location>
</feature>
<dbReference type="GO" id="GO:0016020">
    <property type="term" value="C:membrane"/>
    <property type="evidence" value="ECO:0007669"/>
    <property type="project" value="TreeGrafter"/>
</dbReference>
<keyword evidence="3 6" id="KW-0378">Hydrolase</keyword>
<dbReference type="PANTHER" id="PTHR22726:SF1">
    <property type="entry name" value="METALLOENDOPEPTIDASE OMA1, MITOCHONDRIAL"/>
    <property type="match status" value="1"/>
</dbReference>
<proteinExistence type="inferred from homology"/>
<dbReference type="InterPro" id="IPR001915">
    <property type="entry name" value="Peptidase_M48"/>
</dbReference>
<feature type="domain" description="Peptidase M48" evidence="9">
    <location>
        <begin position="79"/>
        <end position="259"/>
    </location>
</feature>
<dbReference type="RefSeq" id="WP_110252989.1">
    <property type="nucleotide sequence ID" value="NZ_QJKB01000001.1"/>
</dbReference>
<feature type="region of interest" description="Disordered" evidence="7">
    <location>
        <begin position="265"/>
        <end position="285"/>
    </location>
</feature>
<feature type="compositionally biased region" description="Basic and acidic residues" evidence="7">
    <location>
        <begin position="276"/>
        <end position="285"/>
    </location>
</feature>
<evidence type="ECO:0000256" key="5">
    <source>
        <dbReference type="ARBA" id="ARBA00023049"/>
    </source>
</evidence>
<dbReference type="GO" id="GO:0004222">
    <property type="term" value="F:metalloendopeptidase activity"/>
    <property type="evidence" value="ECO:0007669"/>
    <property type="project" value="InterPro"/>
</dbReference>
<gene>
    <name evidence="10" type="ORF">DFR42_10180</name>
</gene>
<keyword evidence="8" id="KW-0732">Signal</keyword>
<name>A0A318JC92_9BURK</name>
<keyword evidence="4 6" id="KW-0862">Zinc</keyword>
<keyword evidence="1 6" id="KW-0645">Protease</keyword>
<dbReference type="EMBL" id="QJKB01000001">
    <property type="protein sequence ID" value="PXX46511.1"/>
    <property type="molecule type" value="Genomic_DNA"/>
</dbReference>
<accession>A0A318JC92</accession>
<dbReference type="OrthoDB" id="9810445at2"/>
<evidence type="ECO:0000313" key="11">
    <source>
        <dbReference type="Proteomes" id="UP000247792"/>
    </source>
</evidence>
<dbReference type="CDD" id="cd07333">
    <property type="entry name" value="M48C_bepA_like"/>
    <property type="match status" value="1"/>
</dbReference>
<evidence type="ECO:0000256" key="1">
    <source>
        <dbReference type="ARBA" id="ARBA00022670"/>
    </source>
</evidence>
<protein>
    <submittedName>
        <fullName evidence="10">Peptidase M48-like protein</fullName>
    </submittedName>
</protein>
<dbReference type="GO" id="GO:0051603">
    <property type="term" value="P:proteolysis involved in protein catabolic process"/>
    <property type="evidence" value="ECO:0007669"/>
    <property type="project" value="TreeGrafter"/>
</dbReference>
<dbReference type="Proteomes" id="UP000247792">
    <property type="component" value="Unassembled WGS sequence"/>
</dbReference>
<keyword evidence="5 6" id="KW-0482">Metalloprotease</keyword>
<evidence type="ECO:0000256" key="2">
    <source>
        <dbReference type="ARBA" id="ARBA00022723"/>
    </source>
</evidence>
<reference evidence="10 11" key="1">
    <citation type="submission" date="2018-05" db="EMBL/GenBank/DDBJ databases">
        <title>Genomic Encyclopedia of Type Strains, Phase IV (KMG-IV): sequencing the most valuable type-strain genomes for metagenomic binning, comparative biology and taxonomic classification.</title>
        <authorList>
            <person name="Goeker M."/>
        </authorList>
    </citation>
    <scope>NUCLEOTIDE SEQUENCE [LARGE SCALE GENOMIC DNA]</scope>
    <source>
        <strain evidence="10 11">DSM 19792</strain>
    </source>
</reference>
<dbReference type="PANTHER" id="PTHR22726">
    <property type="entry name" value="METALLOENDOPEPTIDASE OMA1"/>
    <property type="match status" value="1"/>
</dbReference>
<evidence type="ECO:0000256" key="3">
    <source>
        <dbReference type="ARBA" id="ARBA00022801"/>
    </source>
</evidence>
<comment type="similarity">
    <text evidence="6">Belongs to the peptidase M48 family.</text>
</comment>
<dbReference type="InterPro" id="IPR051156">
    <property type="entry name" value="Mito/Outer_Membr_Metalloprot"/>
</dbReference>
<feature type="chain" id="PRO_5016463357" evidence="8">
    <location>
        <begin position="23"/>
        <end position="285"/>
    </location>
</feature>
<dbReference type="Gene3D" id="3.30.2010.10">
    <property type="entry name" value="Metalloproteases ('zincins'), catalytic domain"/>
    <property type="match status" value="1"/>
</dbReference>
<evidence type="ECO:0000256" key="7">
    <source>
        <dbReference type="SAM" id="MobiDB-lite"/>
    </source>
</evidence>
<dbReference type="Pfam" id="PF01435">
    <property type="entry name" value="Peptidase_M48"/>
    <property type="match status" value="1"/>
</dbReference>
<organism evidence="10 11">
    <name type="scientific">Undibacterium pigrum</name>
    <dbReference type="NCBI Taxonomy" id="401470"/>
    <lineage>
        <taxon>Bacteria</taxon>
        <taxon>Pseudomonadati</taxon>
        <taxon>Pseudomonadota</taxon>
        <taxon>Betaproteobacteria</taxon>
        <taxon>Burkholderiales</taxon>
        <taxon>Oxalobacteraceae</taxon>
        <taxon>Undibacterium</taxon>
    </lineage>
</organism>
<dbReference type="AlphaFoldDB" id="A0A318JC92"/>
<evidence type="ECO:0000256" key="8">
    <source>
        <dbReference type="SAM" id="SignalP"/>
    </source>
</evidence>
<sequence>MRATKKILIASLIIALSGSAFAQLGDLFNKLPGNVKTLAEGAKNLVDKTKEIDEPKEIALGNEFAASLLGAKPLLNDPALQRYVNTLGRWLASQTERPDLPWTFAVLDDVGFNAFATPGGNIFVTRGLLARMRSESELAGVLAHEIAHVLRKHHLNAIRNAGGVGVFADLAASQLKWDANLKTFAANVFKDLYAKGLDKADEYDADRVGVVIAARAGFDPYGLPAVIQTLQSQSAQDNNFTLQFETHPSPADRLDSLDKAMRNRFESTNGSQGRPFNERVKEFSR</sequence>
<evidence type="ECO:0000256" key="6">
    <source>
        <dbReference type="RuleBase" id="RU003983"/>
    </source>
</evidence>
<evidence type="ECO:0000259" key="9">
    <source>
        <dbReference type="Pfam" id="PF01435"/>
    </source>
</evidence>
<keyword evidence="2" id="KW-0479">Metal-binding</keyword>
<comment type="cofactor">
    <cofactor evidence="6">
        <name>Zn(2+)</name>
        <dbReference type="ChEBI" id="CHEBI:29105"/>
    </cofactor>
    <text evidence="6">Binds 1 zinc ion per subunit.</text>
</comment>
<evidence type="ECO:0000313" key="10">
    <source>
        <dbReference type="EMBL" id="PXX46511.1"/>
    </source>
</evidence>
<comment type="caution">
    <text evidence="10">The sequence shown here is derived from an EMBL/GenBank/DDBJ whole genome shotgun (WGS) entry which is preliminary data.</text>
</comment>
<evidence type="ECO:0000256" key="4">
    <source>
        <dbReference type="ARBA" id="ARBA00022833"/>
    </source>
</evidence>